<proteinExistence type="predicted"/>
<reference evidence="3 4" key="1">
    <citation type="submission" date="2018-10" db="EMBL/GenBank/DDBJ databases">
        <title>Genome sequencing of Arthrobacter oryzae TNB02.</title>
        <authorList>
            <person name="Cho Y.-J."/>
            <person name="Cho A."/>
            <person name="Kim O.-S."/>
        </authorList>
    </citation>
    <scope>NUCLEOTIDE SEQUENCE [LARGE SCALE GENOMIC DNA]</scope>
    <source>
        <strain evidence="3 4">TNB02</strain>
    </source>
</reference>
<dbReference type="SUPFAM" id="SSF53649">
    <property type="entry name" value="Alkaline phosphatase-like"/>
    <property type="match status" value="1"/>
</dbReference>
<organism evidence="3 4">
    <name type="scientific">Arthrobacter oryzae</name>
    <dbReference type="NCBI Taxonomy" id="409290"/>
    <lineage>
        <taxon>Bacteria</taxon>
        <taxon>Bacillati</taxon>
        <taxon>Actinomycetota</taxon>
        <taxon>Actinomycetes</taxon>
        <taxon>Micrococcales</taxon>
        <taxon>Micrococcaceae</taxon>
        <taxon>Arthrobacter</taxon>
    </lineage>
</organism>
<evidence type="ECO:0000256" key="2">
    <source>
        <dbReference type="ARBA" id="ARBA00023026"/>
    </source>
</evidence>
<keyword evidence="2" id="KW-0843">Virulence</keyword>
<dbReference type="GO" id="GO:0009395">
    <property type="term" value="P:phospholipid catabolic process"/>
    <property type="evidence" value="ECO:0007669"/>
    <property type="project" value="TreeGrafter"/>
</dbReference>
<name>A0A3N0CLT7_9MICC</name>
<dbReference type="Gene3D" id="3.40.720.10">
    <property type="entry name" value="Alkaline Phosphatase, subunit A"/>
    <property type="match status" value="1"/>
</dbReference>
<evidence type="ECO:0000256" key="1">
    <source>
        <dbReference type="ARBA" id="ARBA00022801"/>
    </source>
</evidence>
<dbReference type="Pfam" id="PF04185">
    <property type="entry name" value="Phosphoesterase"/>
    <property type="match status" value="1"/>
</dbReference>
<dbReference type="PANTHER" id="PTHR31956:SF8">
    <property type="entry name" value="ACID PHOSPHATASE PHOA (AFU_ORTHOLOGUE AFUA_1G03570)"/>
    <property type="match status" value="1"/>
</dbReference>
<dbReference type="AlphaFoldDB" id="A0A3N0CLT7"/>
<gene>
    <name evidence="3" type="ORF">D7003_00315</name>
</gene>
<dbReference type="Proteomes" id="UP000273807">
    <property type="component" value="Unassembled WGS sequence"/>
</dbReference>
<keyword evidence="4" id="KW-1185">Reference proteome</keyword>
<dbReference type="RefSeq" id="WP_123253537.1">
    <property type="nucleotide sequence ID" value="NZ_RBED01000001.1"/>
</dbReference>
<dbReference type="OrthoDB" id="345880at2"/>
<evidence type="ECO:0000313" key="3">
    <source>
        <dbReference type="EMBL" id="RNL63863.1"/>
    </source>
</evidence>
<dbReference type="InterPro" id="IPR007312">
    <property type="entry name" value="Phosphoesterase"/>
</dbReference>
<keyword evidence="1" id="KW-0378">Hydrolase</keyword>
<dbReference type="EMBL" id="RBED01000001">
    <property type="protein sequence ID" value="RNL63863.1"/>
    <property type="molecule type" value="Genomic_DNA"/>
</dbReference>
<evidence type="ECO:0000313" key="4">
    <source>
        <dbReference type="Proteomes" id="UP000273807"/>
    </source>
</evidence>
<protein>
    <recommendedName>
        <fullName evidence="5">Acid phosphatase</fullName>
    </recommendedName>
</protein>
<dbReference type="GO" id="GO:0016788">
    <property type="term" value="F:hydrolase activity, acting on ester bonds"/>
    <property type="evidence" value="ECO:0007669"/>
    <property type="project" value="InterPro"/>
</dbReference>
<comment type="caution">
    <text evidence="3">The sequence shown here is derived from an EMBL/GenBank/DDBJ whole genome shotgun (WGS) entry which is preliminary data.</text>
</comment>
<dbReference type="InterPro" id="IPR017850">
    <property type="entry name" value="Alkaline_phosphatase_core_sf"/>
</dbReference>
<sequence>MGTGSARPAGGQLDHVVIIVLENKSASEVLAGAQSPYFSRLAQDYALAANYQAIMRPSLPNYIAMTAGTNAGITSNCKPKDCSRDVRSIADSIQDSGRTWKMYAEGMREPCLAENSGKYAVKHNPFMYYRSVTADKASCAGRVVPYTMLDQDLMSAAGLPDYAFISPDMCNGTHDCPIRTGDDWLAREVPKILGSPSFTTRNSLLVVTWDEGGKNDNRVATVFAGPAARNGYTSQTAYTHYSLLRTIEDAWGLPPLTENDRNAPVMRDLLN</sequence>
<accession>A0A3N0CLT7</accession>
<evidence type="ECO:0008006" key="5">
    <source>
        <dbReference type="Google" id="ProtNLM"/>
    </source>
</evidence>
<dbReference type="PANTHER" id="PTHR31956">
    <property type="entry name" value="NON-SPECIFIC PHOSPHOLIPASE C4-RELATED"/>
    <property type="match status" value="1"/>
</dbReference>